<dbReference type="Pfam" id="PF14378">
    <property type="entry name" value="PAP2_3"/>
    <property type="match status" value="1"/>
</dbReference>
<evidence type="ECO:0000313" key="8">
    <source>
        <dbReference type="Proteomes" id="UP000612585"/>
    </source>
</evidence>
<dbReference type="CDD" id="cd03386">
    <property type="entry name" value="PAP2_Aur1_like"/>
    <property type="match status" value="1"/>
</dbReference>
<protein>
    <submittedName>
        <fullName evidence="7">Aureobasidin A resistance protein</fullName>
    </submittedName>
</protein>
<feature type="transmembrane region" description="Helical" evidence="5">
    <location>
        <begin position="131"/>
        <end position="151"/>
    </location>
</feature>
<evidence type="ECO:0000259" key="6">
    <source>
        <dbReference type="Pfam" id="PF14378"/>
    </source>
</evidence>
<evidence type="ECO:0000256" key="3">
    <source>
        <dbReference type="ARBA" id="ARBA00022989"/>
    </source>
</evidence>
<dbReference type="EMBL" id="BOPG01000024">
    <property type="protein sequence ID" value="GIJ56414.1"/>
    <property type="molecule type" value="Genomic_DNA"/>
</dbReference>
<name>A0A8J3Z337_9ACTN</name>
<dbReference type="PANTHER" id="PTHR31310">
    <property type="match status" value="1"/>
</dbReference>
<dbReference type="PANTHER" id="PTHR31310:SF7">
    <property type="entry name" value="PA-PHOSPHATASE RELATED-FAMILY PROTEIN DDB_G0268928"/>
    <property type="match status" value="1"/>
</dbReference>
<feature type="domain" description="Inositolphosphotransferase Aur1/Ipt1" evidence="6">
    <location>
        <begin position="119"/>
        <end position="294"/>
    </location>
</feature>
<keyword evidence="8" id="KW-1185">Reference proteome</keyword>
<evidence type="ECO:0000256" key="5">
    <source>
        <dbReference type="SAM" id="Phobius"/>
    </source>
</evidence>
<feature type="transmembrane region" description="Helical" evidence="5">
    <location>
        <begin position="281"/>
        <end position="299"/>
    </location>
</feature>
<evidence type="ECO:0000256" key="4">
    <source>
        <dbReference type="ARBA" id="ARBA00023136"/>
    </source>
</evidence>
<keyword evidence="2 5" id="KW-0812">Transmembrane</keyword>
<proteinExistence type="predicted"/>
<organism evidence="7 8">
    <name type="scientific">Virgisporangium aurantiacum</name>
    <dbReference type="NCBI Taxonomy" id="175570"/>
    <lineage>
        <taxon>Bacteria</taxon>
        <taxon>Bacillati</taxon>
        <taxon>Actinomycetota</taxon>
        <taxon>Actinomycetes</taxon>
        <taxon>Micromonosporales</taxon>
        <taxon>Micromonosporaceae</taxon>
        <taxon>Virgisporangium</taxon>
    </lineage>
</organism>
<dbReference type="InterPro" id="IPR026841">
    <property type="entry name" value="Aur1/Ipt1"/>
</dbReference>
<evidence type="ECO:0000256" key="2">
    <source>
        <dbReference type="ARBA" id="ARBA00022692"/>
    </source>
</evidence>
<feature type="transmembrane region" description="Helical" evidence="5">
    <location>
        <begin position="230"/>
        <end position="250"/>
    </location>
</feature>
<gene>
    <name evidence="7" type="ORF">Vau01_039300</name>
</gene>
<feature type="transmembrane region" description="Helical" evidence="5">
    <location>
        <begin position="163"/>
        <end position="181"/>
    </location>
</feature>
<feature type="transmembrane region" description="Helical" evidence="5">
    <location>
        <begin position="42"/>
        <end position="58"/>
    </location>
</feature>
<dbReference type="GO" id="GO:0016020">
    <property type="term" value="C:membrane"/>
    <property type="evidence" value="ECO:0007669"/>
    <property type="project" value="UniProtKB-SubCell"/>
</dbReference>
<comment type="caution">
    <text evidence="7">The sequence shown here is derived from an EMBL/GenBank/DDBJ whole genome shotgun (WGS) entry which is preliminary data.</text>
</comment>
<accession>A0A8J3Z337</accession>
<keyword evidence="4 5" id="KW-0472">Membrane</keyword>
<dbReference type="InterPro" id="IPR052185">
    <property type="entry name" value="IPC_Synthase-Related"/>
</dbReference>
<dbReference type="AlphaFoldDB" id="A0A8J3Z337"/>
<keyword evidence="3 5" id="KW-1133">Transmembrane helix</keyword>
<dbReference type="RefSeq" id="WP_203994748.1">
    <property type="nucleotide sequence ID" value="NZ_BOPG01000024.1"/>
</dbReference>
<sequence>MVVAESESEPRTRRRPLTRTLLASVAAAVFVAVHVAGGDLKVTHVLFAVVTVVAVFMLDRWRAVVLFALPFIVMTAAYDLQRFVGAKVTSMPVHVTALRTWELAWFGIHTPHGEITPAAWFQTHTLAVLDVVSALTYLGFVAAFLVMAVWWRFKEKRPEAQRVMWALLWLHLTGYLVHLLYPTAPPWYVDVYGDGPAVADAAPDPAGLARFDDLFDTSWFANQYSTSSNTFGACPSLHVGQMFLAVLFALRFRSLRTVAVTYWALVLFASVYLNHHYIVDGLVGMVFAVGAYLLVHLPGRLRR</sequence>
<feature type="transmembrane region" description="Helical" evidence="5">
    <location>
        <begin position="20"/>
        <end position="36"/>
    </location>
</feature>
<reference evidence="7" key="1">
    <citation type="submission" date="2021-01" db="EMBL/GenBank/DDBJ databases">
        <title>Whole genome shotgun sequence of Virgisporangium aurantiacum NBRC 16421.</title>
        <authorList>
            <person name="Komaki H."/>
            <person name="Tamura T."/>
        </authorList>
    </citation>
    <scope>NUCLEOTIDE SEQUENCE</scope>
    <source>
        <strain evidence="7">NBRC 16421</strain>
    </source>
</reference>
<evidence type="ECO:0000313" key="7">
    <source>
        <dbReference type="EMBL" id="GIJ56414.1"/>
    </source>
</evidence>
<feature type="transmembrane region" description="Helical" evidence="5">
    <location>
        <begin position="257"/>
        <end position="275"/>
    </location>
</feature>
<evidence type="ECO:0000256" key="1">
    <source>
        <dbReference type="ARBA" id="ARBA00004141"/>
    </source>
</evidence>
<comment type="subcellular location">
    <subcellularLocation>
        <location evidence="1">Membrane</location>
        <topology evidence="1">Multi-pass membrane protein</topology>
    </subcellularLocation>
</comment>
<feature type="transmembrane region" description="Helical" evidence="5">
    <location>
        <begin position="63"/>
        <end position="81"/>
    </location>
</feature>
<dbReference type="Proteomes" id="UP000612585">
    <property type="component" value="Unassembled WGS sequence"/>
</dbReference>